<organism evidence="1 2">
    <name type="scientific">Ornithobacterium rhinotracheale</name>
    <dbReference type="NCBI Taxonomy" id="28251"/>
    <lineage>
        <taxon>Bacteria</taxon>
        <taxon>Pseudomonadati</taxon>
        <taxon>Bacteroidota</taxon>
        <taxon>Flavobacteriia</taxon>
        <taxon>Flavobacteriales</taxon>
        <taxon>Weeksellaceae</taxon>
        <taxon>Ornithobacterium</taxon>
    </lineage>
</organism>
<dbReference type="OrthoDB" id="3034992at2"/>
<dbReference type="Gene3D" id="1.20.5.780">
    <property type="entry name" value="Single helix bin"/>
    <property type="match status" value="1"/>
</dbReference>
<dbReference type="EMBL" id="CP035107">
    <property type="protein sequence ID" value="QAR30423.1"/>
    <property type="molecule type" value="Genomic_DNA"/>
</dbReference>
<dbReference type="Pfam" id="PF21983">
    <property type="entry name" value="NikA-like"/>
    <property type="match status" value="1"/>
</dbReference>
<proteinExistence type="predicted"/>
<name>A0A410JQH9_ORNRH</name>
<dbReference type="RefSeq" id="WP_128500914.1">
    <property type="nucleotide sequence ID" value="NZ_CP035107.1"/>
</dbReference>
<reference evidence="1 2" key="1">
    <citation type="submission" date="2019-01" db="EMBL/GenBank/DDBJ databases">
        <title>Whole Genome of Ornithobacterium rhinotracheale FARPER-174b.</title>
        <authorList>
            <person name="Tataje-Lavanda L.A."/>
            <person name="Montalvan A."/>
            <person name="Montesinos R."/>
            <person name="Zimic M."/>
            <person name="Fernandez-Sanchez M."/>
            <person name="Fernandez-Diaz M."/>
        </authorList>
    </citation>
    <scope>NUCLEOTIDE SEQUENCE [LARGE SCALE GENOMIC DNA]</scope>
    <source>
        <strain evidence="1 2">FARPER-174b</strain>
    </source>
</reference>
<evidence type="ECO:0000313" key="2">
    <source>
        <dbReference type="Proteomes" id="UP000287701"/>
    </source>
</evidence>
<accession>A0A410JQH9</accession>
<evidence type="ECO:0008006" key="3">
    <source>
        <dbReference type="Google" id="ProtNLM"/>
    </source>
</evidence>
<dbReference type="AlphaFoldDB" id="A0A410JQH9"/>
<gene>
    <name evidence="1" type="ORF">EQP59_03165</name>
</gene>
<dbReference type="Proteomes" id="UP000287701">
    <property type="component" value="Chromosome"/>
</dbReference>
<evidence type="ECO:0000313" key="1">
    <source>
        <dbReference type="EMBL" id="QAR30423.1"/>
    </source>
</evidence>
<sequence length="106" mass="12591">MSNKNRKIEIRVDAWDKALIRQKATDLNLSMSEYILRAALGRELPALVDAKQVEAYLLLRQYRLNFMRIKNLLKKGNYSLMIDRIDDLIEKIEKHLNFIENGWKRS</sequence>
<protein>
    <recommendedName>
        <fullName evidence="3">Mobilization protein</fullName>
    </recommendedName>
</protein>
<dbReference type="InterPro" id="IPR053842">
    <property type="entry name" value="NikA-like"/>
</dbReference>